<comment type="subcellular location">
    <subcellularLocation>
        <location evidence="1">Nucleus</location>
    </subcellularLocation>
</comment>
<dbReference type="GO" id="GO:0005634">
    <property type="term" value="C:nucleus"/>
    <property type="evidence" value="ECO:0007669"/>
    <property type="project" value="UniProtKB-SubCell"/>
</dbReference>
<feature type="compositionally biased region" description="Acidic residues" evidence="5">
    <location>
        <begin position="502"/>
        <end position="518"/>
    </location>
</feature>
<name>A0A1Y1WM14_9FUNG</name>
<dbReference type="OrthoDB" id="1939643at2759"/>
<dbReference type="InterPro" id="IPR025974">
    <property type="entry name" value="Mif2/CENP-C_cupin"/>
</dbReference>
<dbReference type="Proteomes" id="UP000193922">
    <property type="component" value="Unassembled WGS sequence"/>
</dbReference>
<dbReference type="STRING" id="61395.A0A1Y1WM14"/>
<dbReference type="RefSeq" id="XP_040747616.1">
    <property type="nucleotide sequence ID" value="XM_040890022.1"/>
</dbReference>
<evidence type="ECO:0000313" key="8">
    <source>
        <dbReference type="Proteomes" id="UP000193922"/>
    </source>
</evidence>
<keyword evidence="3" id="KW-0238">DNA-binding</keyword>
<dbReference type="SUPFAM" id="SSF51182">
    <property type="entry name" value="RmlC-like cupins"/>
    <property type="match status" value="1"/>
</dbReference>
<feature type="compositionally biased region" description="Pro residues" evidence="5">
    <location>
        <begin position="211"/>
        <end position="222"/>
    </location>
</feature>
<evidence type="ECO:0000256" key="2">
    <source>
        <dbReference type="ARBA" id="ARBA00010291"/>
    </source>
</evidence>
<dbReference type="InterPro" id="IPR028386">
    <property type="entry name" value="CENP-C/Mif2/cnp3"/>
</dbReference>
<comment type="similarity">
    <text evidence="2">Belongs to the CENP-C/MIF2 family.</text>
</comment>
<dbReference type="AlphaFoldDB" id="A0A1Y1WM14"/>
<dbReference type="EMBL" id="MCFD01000001">
    <property type="protein sequence ID" value="ORX74405.1"/>
    <property type="molecule type" value="Genomic_DNA"/>
</dbReference>
<comment type="caution">
    <text evidence="7">The sequence shown here is derived from an EMBL/GenBank/DDBJ whole genome shotgun (WGS) entry which is preliminary data.</text>
</comment>
<keyword evidence="8" id="KW-1185">Reference proteome</keyword>
<evidence type="ECO:0000256" key="5">
    <source>
        <dbReference type="SAM" id="MobiDB-lite"/>
    </source>
</evidence>
<dbReference type="GO" id="GO:0019237">
    <property type="term" value="F:centromeric DNA binding"/>
    <property type="evidence" value="ECO:0007669"/>
    <property type="project" value="InterPro"/>
</dbReference>
<feature type="domain" description="Mif2/CENP-C cupin" evidence="6">
    <location>
        <begin position="410"/>
        <end position="484"/>
    </location>
</feature>
<feature type="region of interest" description="Disordered" evidence="5">
    <location>
        <begin position="496"/>
        <end position="530"/>
    </location>
</feature>
<evidence type="ECO:0000256" key="4">
    <source>
        <dbReference type="ARBA" id="ARBA00023242"/>
    </source>
</evidence>
<evidence type="ECO:0000256" key="3">
    <source>
        <dbReference type="ARBA" id="ARBA00023125"/>
    </source>
</evidence>
<evidence type="ECO:0000256" key="1">
    <source>
        <dbReference type="ARBA" id="ARBA00004123"/>
    </source>
</evidence>
<organism evidence="7 8">
    <name type="scientific">Linderina pennispora</name>
    <dbReference type="NCBI Taxonomy" id="61395"/>
    <lineage>
        <taxon>Eukaryota</taxon>
        <taxon>Fungi</taxon>
        <taxon>Fungi incertae sedis</taxon>
        <taxon>Zoopagomycota</taxon>
        <taxon>Kickxellomycotina</taxon>
        <taxon>Kickxellomycetes</taxon>
        <taxon>Kickxellales</taxon>
        <taxon>Kickxellaceae</taxon>
        <taxon>Linderina</taxon>
    </lineage>
</organism>
<reference evidence="7 8" key="1">
    <citation type="submission" date="2016-07" db="EMBL/GenBank/DDBJ databases">
        <title>Pervasive Adenine N6-methylation of Active Genes in Fungi.</title>
        <authorList>
            <consortium name="DOE Joint Genome Institute"/>
            <person name="Mondo S.J."/>
            <person name="Dannebaum R.O."/>
            <person name="Kuo R.C."/>
            <person name="Labutti K."/>
            <person name="Haridas S."/>
            <person name="Kuo A."/>
            <person name="Salamov A."/>
            <person name="Ahrendt S.R."/>
            <person name="Lipzen A."/>
            <person name="Sullivan W."/>
            <person name="Andreopoulos W.B."/>
            <person name="Clum A."/>
            <person name="Lindquist E."/>
            <person name="Daum C."/>
            <person name="Ramamoorthy G.K."/>
            <person name="Gryganskyi A."/>
            <person name="Culley D."/>
            <person name="Magnuson J.K."/>
            <person name="James T.Y."/>
            <person name="O'Malley M.A."/>
            <person name="Stajich J.E."/>
            <person name="Spatafora J.W."/>
            <person name="Visel A."/>
            <person name="Grigoriev I.V."/>
        </authorList>
    </citation>
    <scope>NUCLEOTIDE SEQUENCE [LARGE SCALE GENOMIC DNA]</scope>
    <source>
        <strain evidence="7 8">ATCC 12442</strain>
    </source>
</reference>
<dbReference type="GO" id="GO:0051382">
    <property type="term" value="P:kinetochore assembly"/>
    <property type="evidence" value="ECO:0007669"/>
    <property type="project" value="InterPro"/>
</dbReference>
<dbReference type="InterPro" id="IPR014710">
    <property type="entry name" value="RmlC-like_jellyroll"/>
</dbReference>
<feature type="region of interest" description="Disordered" evidence="5">
    <location>
        <begin position="1"/>
        <end position="263"/>
    </location>
</feature>
<dbReference type="PANTHER" id="PTHR16684">
    <property type="entry name" value="CENTROMERE PROTEIN C"/>
    <property type="match status" value="1"/>
</dbReference>
<dbReference type="GO" id="GO:0051315">
    <property type="term" value="P:attachment of mitotic spindle microtubules to kinetochore"/>
    <property type="evidence" value="ECO:0007669"/>
    <property type="project" value="TreeGrafter"/>
</dbReference>
<keyword evidence="4" id="KW-0539">Nucleus</keyword>
<dbReference type="Pfam" id="PF11699">
    <property type="entry name" value="CENP-C_C"/>
    <property type="match status" value="1"/>
</dbReference>
<accession>A0A1Y1WM14</accession>
<proteinExistence type="inferred from homology"/>
<feature type="compositionally biased region" description="Acidic residues" evidence="5">
    <location>
        <begin position="151"/>
        <end position="178"/>
    </location>
</feature>
<dbReference type="GeneID" id="63806670"/>
<evidence type="ECO:0000313" key="7">
    <source>
        <dbReference type="EMBL" id="ORX74405.1"/>
    </source>
</evidence>
<dbReference type="GO" id="GO:0000776">
    <property type="term" value="C:kinetochore"/>
    <property type="evidence" value="ECO:0007669"/>
    <property type="project" value="InterPro"/>
</dbReference>
<dbReference type="Gene3D" id="2.60.120.10">
    <property type="entry name" value="Jelly Rolls"/>
    <property type="match status" value="1"/>
</dbReference>
<feature type="compositionally biased region" description="Low complexity" evidence="5">
    <location>
        <begin position="67"/>
        <end position="82"/>
    </location>
</feature>
<evidence type="ECO:0000259" key="6">
    <source>
        <dbReference type="Pfam" id="PF11699"/>
    </source>
</evidence>
<sequence>MDGLENVDAFFARTSPPRPQATPRARTSMQALQNMGRTPEPQARANGLDTVEEESDQNTEMTVESPTVTTRRNANRRATMVTSSSDLGWMREARKGRRATMAMASVREAMTPMRRSPRTPSEQEDATQVNGSDEDEPEFAAEQAGDYRIEESEEQVEEAEQDYEEVEPMADQEFDQEFDQGVRPGLDQEADPEADQGFGSDLDTQVEHTEPPIPDTPEPELPQDPATPKRRGRPRKPDSKPAKNGQALSQEKATRRSSRTSVQPLAFWRNEHIEYGYEQTESGAHVPKVKNIVRQTSHCPVCAESPRGELDLNDRNKFYYYDDENYGFPVSSDRTCKFGPRASKHTASVGQKRVRDEDDDNDDIAFKQQLCQQEVALARNSVEWVQMNDSRDKYRVAVGLYAEYSNGDVYANSGVLALPVGGAKPVRQSYERTMFYLVTAGKVEVTIRDAVMQVGILGQFIVPSGNSYGIKNIGTHPAQLYFVQIGVDDAAANGGAKIKDVQEEEAPEEDEGEETEEADVGHFSDVSEEL</sequence>
<protein>
    <recommendedName>
        <fullName evidence="6">Mif2/CENP-C cupin domain-containing protein</fullName>
    </recommendedName>
</protein>
<gene>
    <name evidence="7" type="ORF">DL89DRAFT_289971</name>
</gene>
<dbReference type="InterPro" id="IPR011051">
    <property type="entry name" value="RmlC_Cupin_sf"/>
</dbReference>
<dbReference type="GO" id="GO:0051455">
    <property type="term" value="P:spindle attachment to meiosis I kinetochore"/>
    <property type="evidence" value="ECO:0007669"/>
    <property type="project" value="TreeGrafter"/>
</dbReference>
<dbReference type="PANTHER" id="PTHR16684:SF11">
    <property type="entry name" value="CENTROMERE PROTEIN C"/>
    <property type="match status" value="1"/>
</dbReference>